<dbReference type="Pfam" id="PF07566">
    <property type="entry name" value="DUF1543"/>
    <property type="match status" value="1"/>
</dbReference>
<reference evidence="2" key="1">
    <citation type="submission" date="2023-09" db="EMBL/GenBank/DDBJ databases">
        <title>Flavobacterium sp. 20NA77.7 isolated from freshwater.</title>
        <authorList>
            <person name="Le V."/>
            <person name="Ko S.-R."/>
            <person name="Ahn C.-Y."/>
            <person name="Oh H.-M."/>
        </authorList>
    </citation>
    <scope>NUCLEOTIDE SEQUENCE</scope>
    <source>
        <strain evidence="2">20NA77.7</strain>
    </source>
</reference>
<keyword evidence="3" id="KW-1185">Reference proteome</keyword>
<evidence type="ECO:0000259" key="1">
    <source>
        <dbReference type="Pfam" id="PF07566"/>
    </source>
</evidence>
<organism evidence="2 3">
    <name type="scientific">Flavobacterium nakdongensis</name>
    <dbReference type="NCBI Taxonomy" id="3073563"/>
    <lineage>
        <taxon>Bacteria</taxon>
        <taxon>Pseudomonadati</taxon>
        <taxon>Bacteroidota</taxon>
        <taxon>Flavobacteriia</taxon>
        <taxon>Flavobacteriales</taxon>
        <taxon>Flavobacteriaceae</taxon>
        <taxon>Flavobacterium</taxon>
    </lineage>
</organism>
<evidence type="ECO:0000313" key="2">
    <source>
        <dbReference type="EMBL" id="WMW78683.1"/>
    </source>
</evidence>
<dbReference type="Proteomes" id="UP001180481">
    <property type="component" value="Chromosome"/>
</dbReference>
<proteinExistence type="predicted"/>
<dbReference type="PROSITE" id="PS51257">
    <property type="entry name" value="PROKAR_LIPOPROTEIN"/>
    <property type="match status" value="1"/>
</dbReference>
<feature type="domain" description="DUF1543" evidence="1">
    <location>
        <begin position="21"/>
        <end position="70"/>
    </location>
</feature>
<accession>A0ABY9RBR3</accession>
<evidence type="ECO:0000313" key="3">
    <source>
        <dbReference type="Proteomes" id="UP001180481"/>
    </source>
</evidence>
<protein>
    <submittedName>
        <fullName evidence="2">DUF1543 domain-containing protein</fullName>
    </submittedName>
</protein>
<dbReference type="Gene3D" id="3.10.20.10">
    <property type="match status" value="2"/>
</dbReference>
<dbReference type="RefSeq" id="WP_309532977.1">
    <property type="nucleotide sequence ID" value="NZ_CP133721.1"/>
</dbReference>
<name>A0ABY9RBR3_9FLAO</name>
<dbReference type="InterPro" id="IPR011440">
    <property type="entry name" value="DUF1543"/>
</dbReference>
<gene>
    <name evidence="2" type="ORF">RF683_04370</name>
</gene>
<dbReference type="EMBL" id="CP133721">
    <property type="protein sequence ID" value="WMW78683.1"/>
    <property type="molecule type" value="Genomic_DNA"/>
</dbReference>
<sequence length="192" mass="22355">MKENTLNLYMILIGCTPKNRLTEQHDIFFGIGASLHEMIPYMEAFWPECEGKFHIDCWRKVTQVGAYSISIEQKEKAVTNNTNLFFLNLGGYLQNSFEEFHYKELLVATSTSEAIKQIKKTDFYESHSFKGAESHIDDNHGIDVDDIFKIKDVLHPIFKNKYQIKIERTNNSFKDQLHIGYLPISKIIKNNL</sequence>